<evidence type="ECO:0000256" key="2">
    <source>
        <dbReference type="ARBA" id="ARBA00012150"/>
    </source>
</evidence>
<evidence type="ECO:0000256" key="5">
    <source>
        <dbReference type="PROSITE-ProRule" id="PRU00520"/>
    </source>
</evidence>
<evidence type="ECO:0000256" key="4">
    <source>
        <dbReference type="ARBA" id="ARBA00047645"/>
    </source>
</evidence>
<evidence type="ECO:0000313" key="11">
    <source>
        <dbReference type="Proteomes" id="UP000184774"/>
    </source>
</evidence>
<protein>
    <recommendedName>
        <fullName evidence="3 5">Acylphosphatase</fullName>
        <ecNumber evidence="2 5">3.6.1.7</ecNumber>
    </recommendedName>
</protein>
<feature type="active site" evidence="5">
    <location>
        <position position="38"/>
    </location>
</feature>
<dbReference type="PROSITE" id="PS51160">
    <property type="entry name" value="ACYLPHOSPHATASE_3"/>
    <property type="match status" value="1"/>
</dbReference>
<evidence type="ECO:0000256" key="3">
    <source>
        <dbReference type="ARBA" id="ARBA00015991"/>
    </source>
</evidence>
<proteinExistence type="inferred from homology"/>
<reference evidence="9" key="2">
    <citation type="submission" date="2019-11" db="EMBL/GenBank/DDBJ databases">
        <authorList>
            <person name="January G."/>
            <person name="Bunk B."/>
        </authorList>
    </citation>
    <scope>NUCLEOTIDE SEQUENCE</scope>
    <source>
        <strain evidence="9">3.6</strain>
    </source>
</reference>
<dbReference type="RefSeq" id="WP_074372672.1">
    <property type="nucleotide sequence ID" value="NZ_AP024907.1"/>
</dbReference>
<evidence type="ECO:0000313" key="9">
    <source>
        <dbReference type="EMBL" id="QMV14387.1"/>
    </source>
</evidence>
<keyword evidence="12" id="KW-1185">Reference proteome</keyword>
<reference evidence="9 12" key="3">
    <citation type="journal article" date="2020" name="J. Nat. Prod.">
        <title>Genomics-Metabolomics Profiling Disclosed Marine Vibrio spartinae 3.6 as a Producer of a New Branched Side Chain Prodigiosin.</title>
        <authorList>
            <person name="Vitale G.A."/>
            <person name="Sciarretta M."/>
            <person name="Palma Esposito F."/>
            <person name="January G.G."/>
            <person name="Giaccio M."/>
            <person name="Bunk B."/>
            <person name="Sproer C."/>
            <person name="Bajerski F."/>
            <person name="Power D."/>
            <person name="Festa C."/>
            <person name="Monti M.C."/>
            <person name="D'Auria M.V."/>
            <person name="de Pascale D."/>
        </authorList>
    </citation>
    <scope>NUCLEOTIDE SEQUENCE [LARGE SCALE GENOMIC DNA]</scope>
    <source>
        <strain evidence="9 12">3.6</strain>
    </source>
</reference>
<feature type="domain" description="Acylphosphatase-like" evidence="8">
    <location>
        <begin position="5"/>
        <end position="92"/>
    </location>
</feature>
<dbReference type="PROSITE" id="PS00150">
    <property type="entry name" value="ACYLPHOSPHATASE_1"/>
    <property type="match status" value="1"/>
</dbReference>
<dbReference type="EMBL" id="CP046268">
    <property type="protein sequence ID" value="QMV14387.1"/>
    <property type="molecule type" value="Genomic_DNA"/>
</dbReference>
<dbReference type="Gene3D" id="3.30.70.100">
    <property type="match status" value="1"/>
</dbReference>
<accession>A0A1N6M3E1</accession>
<dbReference type="InterPro" id="IPR001792">
    <property type="entry name" value="Acylphosphatase-like_dom"/>
</dbReference>
<dbReference type="InterPro" id="IPR017968">
    <property type="entry name" value="Acylphosphatase_CS"/>
</dbReference>
<dbReference type="PANTHER" id="PTHR47268">
    <property type="entry name" value="ACYLPHOSPHATASE"/>
    <property type="match status" value="1"/>
</dbReference>
<dbReference type="NCBIfam" id="NF011000">
    <property type="entry name" value="PRK14426.1"/>
    <property type="match status" value="1"/>
</dbReference>
<dbReference type="Proteomes" id="UP000184774">
    <property type="component" value="Unassembled WGS sequence"/>
</dbReference>
<dbReference type="GO" id="GO:0003998">
    <property type="term" value="F:acylphosphatase activity"/>
    <property type="evidence" value="ECO:0007669"/>
    <property type="project" value="UniProtKB-EC"/>
</dbReference>
<name>A0A1N6M3E1_9VIBR</name>
<dbReference type="PROSITE" id="PS00151">
    <property type="entry name" value="ACYLPHOSPHATASE_2"/>
    <property type="match status" value="1"/>
</dbReference>
<evidence type="ECO:0000256" key="6">
    <source>
        <dbReference type="RuleBase" id="RU000553"/>
    </source>
</evidence>
<dbReference type="NCBIfam" id="NF011019">
    <property type="entry name" value="PRK14448.1"/>
    <property type="match status" value="1"/>
</dbReference>
<sequence length="92" mass="10347">MSQKREIFTVKGVVQGVGFRYYTSHQGLKLGLTGYAKNLHNGDVEVVACGEAEQLELFYQWLHEGSPAARVEAVMRNDFHGEQSFRGFSIHS</sequence>
<keyword evidence="5 6" id="KW-0378">Hydrolase</keyword>
<comment type="catalytic activity">
    <reaction evidence="4 5 6">
        <text>an acyl phosphate + H2O = a carboxylate + phosphate + H(+)</text>
        <dbReference type="Rhea" id="RHEA:14965"/>
        <dbReference type="ChEBI" id="CHEBI:15377"/>
        <dbReference type="ChEBI" id="CHEBI:15378"/>
        <dbReference type="ChEBI" id="CHEBI:29067"/>
        <dbReference type="ChEBI" id="CHEBI:43474"/>
        <dbReference type="ChEBI" id="CHEBI:59918"/>
        <dbReference type="EC" id="3.6.1.7"/>
    </reaction>
</comment>
<dbReference type="PANTHER" id="PTHR47268:SF4">
    <property type="entry name" value="ACYLPHOSPHATASE"/>
    <property type="match status" value="1"/>
</dbReference>
<reference evidence="10 11" key="1">
    <citation type="submission" date="2016-12" db="EMBL/GenBank/DDBJ databases">
        <authorList>
            <person name="Song W.-J."/>
            <person name="Kurnit D.M."/>
        </authorList>
    </citation>
    <scope>NUCLEOTIDE SEQUENCE [LARGE SCALE GENOMIC DNA]</scope>
    <source>
        <strain evidence="10 11">CECT 9026</strain>
    </source>
</reference>
<dbReference type="EC" id="3.6.1.7" evidence="2 5"/>
<evidence type="ECO:0000259" key="8">
    <source>
        <dbReference type="PROSITE" id="PS51160"/>
    </source>
</evidence>
<gene>
    <name evidence="10" type="primary">acyP</name>
    <name evidence="9" type="synonym">yccX</name>
    <name evidence="10" type="ORF">VSP9026_01545</name>
    <name evidence="9" type="ORF">Vspart_01642</name>
</gene>
<dbReference type="EMBL" id="FSSB01000010">
    <property type="protein sequence ID" value="SIO93866.1"/>
    <property type="molecule type" value="Genomic_DNA"/>
</dbReference>
<dbReference type="AlphaFoldDB" id="A0A1N6M3E1"/>
<dbReference type="InterPro" id="IPR036046">
    <property type="entry name" value="Acylphosphatase-like_dom_sf"/>
</dbReference>
<dbReference type="Pfam" id="PF00708">
    <property type="entry name" value="Acylphosphatase"/>
    <property type="match status" value="1"/>
</dbReference>
<dbReference type="InterPro" id="IPR020456">
    <property type="entry name" value="Acylphosphatase"/>
</dbReference>
<dbReference type="SUPFAM" id="SSF54975">
    <property type="entry name" value="Acylphosphatase/BLUF domain-like"/>
    <property type="match status" value="1"/>
</dbReference>
<dbReference type="Proteomes" id="UP000515264">
    <property type="component" value="Chromosome 1"/>
</dbReference>
<evidence type="ECO:0000256" key="7">
    <source>
        <dbReference type="RuleBase" id="RU004168"/>
    </source>
</evidence>
<feature type="active site" evidence="5">
    <location>
        <position position="20"/>
    </location>
</feature>
<evidence type="ECO:0000313" key="12">
    <source>
        <dbReference type="Proteomes" id="UP000515264"/>
    </source>
</evidence>
<evidence type="ECO:0000313" key="10">
    <source>
        <dbReference type="EMBL" id="SIO93866.1"/>
    </source>
</evidence>
<dbReference type="OrthoDB" id="5295388at2"/>
<organism evidence="10 11">
    <name type="scientific">Vibrio spartinae</name>
    <dbReference type="NCBI Taxonomy" id="1918945"/>
    <lineage>
        <taxon>Bacteria</taxon>
        <taxon>Pseudomonadati</taxon>
        <taxon>Pseudomonadota</taxon>
        <taxon>Gammaproteobacteria</taxon>
        <taxon>Vibrionales</taxon>
        <taxon>Vibrionaceae</taxon>
        <taxon>Vibrio</taxon>
    </lineage>
</organism>
<evidence type="ECO:0000256" key="1">
    <source>
        <dbReference type="ARBA" id="ARBA00005614"/>
    </source>
</evidence>
<comment type="similarity">
    <text evidence="1 7">Belongs to the acylphosphatase family.</text>
</comment>